<dbReference type="SUPFAM" id="SSF101898">
    <property type="entry name" value="NHL repeat"/>
    <property type="match status" value="1"/>
</dbReference>
<organism evidence="1 2">
    <name type="scientific">Pseudoalteromonas ruthenica</name>
    <dbReference type="NCBI Taxonomy" id="151081"/>
    <lineage>
        <taxon>Bacteria</taxon>
        <taxon>Pseudomonadati</taxon>
        <taxon>Pseudomonadota</taxon>
        <taxon>Gammaproteobacteria</taxon>
        <taxon>Alteromonadales</taxon>
        <taxon>Pseudoalteromonadaceae</taxon>
        <taxon>Pseudoalteromonas</taxon>
    </lineage>
</organism>
<protein>
    <recommendedName>
        <fullName evidence="3">SdiA-regulated family protein</fullName>
    </recommendedName>
</protein>
<dbReference type="EMBL" id="PNCG01000010">
    <property type="protein sequence ID" value="TMP87053.1"/>
    <property type="molecule type" value="Genomic_DNA"/>
</dbReference>
<reference evidence="1 2" key="1">
    <citation type="submission" date="2017-12" db="EMBL/GenBank/DDBJ databases">
        <authorList>
            <person name="Paulsen S."/>
            <person name="Gram L.K."/>
        </authorList>
    </citation>
    <scope>NUCLEOTIDE SEQUENCE [LARGE SCALE GENOMIC DNA]</scope>
    <source>
        <strain evidence="1 2">S2897</strain>
    </source>
</reference>
<comment type="caution">
    <text evidence="1">The sequence shown here is derived from an EMBL/GenBank/DDBJ whole genome shotgun (WGS) entry which is preliminary data.</text>
</comment>
<gene>
    <name evidence="1" type="ORF">CWC05_11350</name>
</gene>
<reference evidence="2" key="2">
    <citation type="submission" date="2019-06" db="EMBL/GenBank/DDBJ databases">
        <title>Co-occurence of chitin degradation, pigmentation and bioactivity in marine Pseudoalteromonas.</title>
        <authorList>
            <person name="Sonnenschein E.C."/>
            <person name="Bech P.K."/>
        </authorList>
    </citation>
    <scope>NUCLEOTIDE SEQUENCE [LARGE SCALE GENOMIC DNA]</scope>
    <source>
        <strain evidence="2">S2897</strain>
    </source>
</reference>
<sequence length="306" mass="35462">MIKKTLITLISLSAIVLGGGAVWLSYQLYQNKFVTLDPQLKEVSGIEFDKRGRLWAINDSGDGPFLYQVDDKGKVQRRVQVVNAKNIDWEDMTQNEFGHFFLGDFGNNDNLRRWLTIYKIENPIDIKSDETNAEIIKFTYKELWEQPLTPERKNFDLEAFVEYRHQLYLFTKNRTQPFDGKTNLYRIGNHAGNYEAQFIASFQTCTTAEKLCWVTSAAMSPDRKKLVLLDSTHLWLFENWQGDNFFSGTIDKINLGLVTQKEAVTFYDNDTLVITDEEFNGIGRNVYVIKLTQQQRERVSDGSKAF</sequence>
<dbReference type="RefSeq" id="WP_138548275.1">
    <property type="nucleotide sequence ID" value="NZ_PNCG01000010.1"/>
</dbReference>
<dbReference type="AlphaFoldDB" id="A0A5S3Z4A7"/>
<dbReference type="Proteomes" id="UP000305874">
    <property type="component" value="Unassembled WGS sequence"/>
</dbReference>
<evidence type="ECO:0000313" key="1">
    <source>
        <dbReference type="EMBL" id="TMP87053.1"/>
    </source>
</evidence>
<dbReference type="STRING" id="151081.TW72_07445"/>
<proteinExistence type="predicted"/>
<name>A0A5S3Z4A7_9GAMM</name>
<evidence type="ECO:0008006" key="3">
    <source>
        <dbReference type="Google" id="ProtNLM"/>
    </source>
</evidence>
<evidence type="ECO:0000313" key="2">
    <source>
        <dbReference type="Proteomes" id="UP000305874"/>
    </source>
</evidence>
<accession>A0A5S3Z4A7</accession>